<dbReference type="CDD" id="cd00305">
    <property type="entry name" value="Cu-Zn_Superoxide_Dismutase"/>
    <property type="match status" value="1"/>
</dbReference>
<accession>A0AAV4IGR1</accession>
<proteinExistence type="predicted"/>
<gene>
    <name evidence="2" type="ORF">ElyMa_004784700</name>
</gene>
<feature type="domain" description="Superoxide dismutase copper/zinc binding" evidence="1">
    <location>
        <begin position="138"/>
        <end position="249"/>
    </location>
</feature>
<organism evidence="2 3">
    <name type="scientific">Elysia marginata</name>
    <dbReference type="NCBI Taxonomy" id="1093978"/>
    <lineage>
        <taxon>Eukaryota</taxon>
        <taxon>Metazoa</taxon>
        <taxon>Spiralia</taxon>
        <taxon>Lophotrochozoa</taxon>
        <taxon>Mollusca</taxon>
        <taxon>Gastropoda</taxon>
        <taxon>Heterobranchia</taxon>
        <taxon>Euthyneura</taxon>
        <taxon>Panpulmonata</taxon>
        <taxon>Sacoglossa</taxon>
        <taxon>Placobranchoidea</taxon>
        <taxon>Plakobranchidae</taxon>
        <taxon>Elysia</taxon>
    </lineage>
</organism>
<evidence type="ECO:0000313" key="3">
    <source>
        <dbReference type="Proteomes" id="UP000762676"/>
    </source>
</evidence>
<dbReference type="SUPFAM" id="SSF49329">
    <property type="entry name" value="Cu,Zn superoxide dismutase-like"/>
    <property type="match status" value="1"/>
</dbReference>
<dbReference type="PRINTS" id="PR00068">
    <property type="entry name" value="CUZNDISMTASE"/>
</dbReference>
<dbReference type="PANTHER" id="PTHR10003">
    <property type="entry name" value="SUPEROXIDE DISMUTASE CU-ZN -RELATED"/>
    <property type="match status" value="1"/>
</dbReference>
<dbReference type="EMBL" id="BMAT01009598">
    <property type="protein sequence ID" value="GFS09528.1"/>
    <property type="molecule type" value="Genomic_DNA"/>
</dbReference>
<dbReference type="GO" id="GO:0005507">
    <property type="term" value="F:copper ion binding"/>
    <property type="evidence" value="ECO:0007669"/>
    <property type="project" value="InterPro"/>
</dbReference>
<reference evidence="2 3" key="1">
    <citation type="journal article" date="2021" name="Elife">
        <title>Chloroplast acquisition without the gene transfer in kleptoplastic sea slugs, Plakobranchus ocellatus.</title>
        <authorList>
            <person name="Maeda T."/>
            <person name="Takahashi S."/>
            <person name="Yoshida T."/>
            <person name="Shimamura S."/>
            <person name="Takaki Y."/>
            <person name="Nagai Y."/>
            <person name="Toyoda A."/>
            <person name="Suzuki Y."/>
            <person name="Arimoto A."/>
            <person name="Ishii H."/>
            <person name="Satoh N."/>
            <person name="Nishiyama T."/>
            <person name="Hasebe M."/>
            <person name="Maruyama T."/>
            <person name="Minagawa J."/>
            <person name="Obokata J."/>
            <person name="Shigenobu S."/>
        </authorList>
    </citation>
    <scope>NUCLEOTIDE SEQUENCE [LARGE SCALE GENOMIC DNA]</scope>
</reference>
<dbReference type="AlphaFoldDB" id="A0AAV4IGR1"/>
<keyword evidence="3" id="KW-1185">Reference proteome</keyword>
<dbReference type="Proteomes" id="UP000762676">
    <property type="component" value="Unassembled WGS sequence"/>
</dbReference>
<evidence type="ECO:0000313" key="2">
    <source>
        <dbReference type="EMBL" id="GFS09528.1"/>
    </source>
</evidence>
<comment type="caution">
    <text evidence="2">The sequence shown here is derived from an EMBL/GenBank/DDBJ whole genome shotgun (WGS) entry which is preliminary data.</text>
</comment>
<dbReference type="InterPro" id="IPR024134">
    <property type="entry name" value="SOD_Cu/Zn_/chaperone"/>
</dbReference>
<dbReference type="InterPro" id="IPR036423">
    <property type="entry name" value="SOD-like_Cu/Zn_dom_sf"/>
</dbReference>
<dbReference type="Gene3D" id="2.60.40.200">
    <property type="entry name" value="Superoxide dismutase, copper/zinc binding domain"/>
    <property type="match status" value="1"/>
</dbReference>
<protein>
    <submittedName>
        <fullName evidence="2">Superoxide dismutase [Cu-Zn]</fullName>
    </submittedName>
</protein>
<sequence>MLPSDPIQKYFGVTLERHLNYRKYLELCVNKIPKRNCILRELAKNNMGHLTICSAIVNLALCCMQLTVALLCGPEAGAPNWFDVKLRESMRTIAVCAVEPDPKLNLEGGWVSFVQGTPDDFVDIAVYLLFSGSHATNGTNLQYGVHIHQYGDISNGCGSTGGLFNPYGLSHGGPYTRGRLVGDLGNFKQQGGGVVYGTRSDDVVSLYGAYSVIGRSIVVYERVDDLGVPGDKGSLTTGNAELPIACCVIGLGTSSP</sequence>
<evidence type="ECO:0000259" key="1">
    <source>
        <dbReference type="Pfam" id="PF00080"/>
    </source>
</evidence>
<name>A0AAV4IGR1_9GAST</name>
<dbReference type="GO" id="GO:0006801">
    <property type="term" value="P:superoxide metabolic process"/>
    <property type="evidence" value="ECO:0007669"/>
    <property type="project" value="InterPro"/>
</dbReference>
<dbReference type="Pfam" id="PF00080">
    <property type="entry name" value="Sod_Cu"/>
    <property type="match status" value="1"/>
</dbReference>
<dbReference type="InterPro" id="IPR001424">
    <property type="entry name" value="SOD_Cu_Zn_dom"/>
</dbReference>